<evidence type="ECO:0000256" key="1">
    <source>
        <dbReference type="SAM" id="MobiDB-lite"/>
    </source>
</evidence>
<dbReference type="SUPFAM" id="SSF47661">
    <property type="entry name" value="t-snare proteins"/>
    <property type="match status" value="1"/>
</dbReference>
<dbReference type="AlphaFoldDB" id="A0A2G5SGS6"/>
<comment type="caution">
    <text evidence="2">The sequence shown here is derived from an EMBL/GenBank/DDBJ whole genome shotgun (WGS) entry which is preliminary data.</text>
</comment>
<name>A0A2G5SGS6_9PELO</name>
<dbReference type="Proteomes" id="UP000230233">
    <property type="component" value="Unassembled WGS sequence"/>
</dbReference>
<feature type="region of interest" description="Disordered" evidence="1">
    <location>
        <begin position="129"/>
        <end position="166"/>
    </location>
</feature>
<gene>
    <name evidence="2" type="ORF">B9Z55_027365</name>
</gene>
<feature type="compositionally biased region" description="Basic and acidic residues" evidence="1">
    <location>
        <begin position="138"/>
        <end position="166"/>
    </location>
</feature>
<accession>A0A2G5SGS6</accession>
<dbReference type="GO" id="GO:0016192">
    <property type="term" value="P:vesicle-mediated transport"/>
    <property type="evidence" value="ECO:0007669"/>
    <property type="project" value="InterPro"/>
</dbReference>
<dbReference type="InterPro" id="IPR010989">
    <property type="entry name" value="SNARE"/>
</dbReference>
<protein>
    <submittedName>
        <fullName evidence="2">Uncharacterized protein</fullName>
    </submittedName>
</protein>
<proteinExistence type="predicted"/>
<sequence length="462" mass="52351">MSNSAISSSQPKRRRGNIREPTHLSLLRQLNEDKKLVLSNFQVWANRVDNLDEKESLLKMIPDLESAHELIEKLLFSVEKRDSSVSKQFSEFWSFFNGSFNKDQFAKYELIAGIFKSIEGKMSEAEKEFKISQSSEEPPAKKRNEDNNKVSEVTTTKDSEEASNERHLHGATEVLEDKVHPVLNVPEILTAIRSDLEGYKTIIEAFQSNCSLGNADIGRTTAAAQVRILDFLTNLENNFVGDVTYETAQKLNKIKAMISLQTPPVAGHWVALVGVIETMFATVNSNWKQIDDIFKKRDAHHMNREVSKKGQYIRDILDNIRKDLESFEKIVMTFQENPFPNSGDIAKTAETVRTRLLDFIRNLQDNFVESVALEAVQELKLLKDEINRRNPPVALHWAELAGVIEMMFQTVISNWKKVDGILNLRHPIWSSATPIIPPSSYIVSATEVRQKPAGISEAAAKI</sequence>
<keyword evidence="3" id="KW-1185">Reference proteome</keyword>
<evidence type="ECO:0000313" key="2">
    <source>
        <dbReference type="EMBL" id="PIC14066.1"/>
    </source>
</evidence>
<dbReference type="GO" id="GO:0016020">
    <property type="term" value="C:membrane"/>
    <property type="evidence" value="ECO:0007669"/>
    <property type="project" value="InterPro"/>
</dbReference>
<dbReference type="EMBL" id="PDUG01000009">
    <property type="protein sequence ID" value="PIC14066.1"/>
    <property type="molecule type" value="Genomic_DNA"/>
</dbReference>
<organism evidence="2 3">
    <name type="scientific">Caenorhabditis nigoni</name>
    <dbReference type="NCBI Taxonomy" id="1611254"/>
    <lineage>
        <taxon>Eukaryota</taxon>
        <taxon>Metazoa</taxon>
        <taxon>Ecdysozoa</taxon>
        <taxon>Nematoda</taxon>
        <taxon>Chromadorea</taxon>
        <taxon>Rhabditida</taxon>
        <taxon>Rhabditina</taxon>
        <taxon>Rhabditomorpha</taxon>
        <taxon>Rhabditoidea</taxon>
        <taxon>Rhabditidae</taxon>
        <taxon>Peloderinae</taxon>
        <taxon>Caenorhabditis</taxon>
    </lineage>
</organism>
<reference evidence="3" key="1">
    <citation type="submission" date="2017-10" db="EMBL/GenBank/DDBJ databases">
        <title>Rapid genome shrinkage in a self-fertile nematode reveals novel sperm competition proteins.</title>
        <authorList>
            <person name="Yin D."/>
            <person name="Schwarz E.M."/>
            <person name="Thomas C.G."/>
            <person name="Felde R.L."/>
            <person name="Korf I.F."/>
            <person name="Cutter A.D."/>
            <person name="Schartner C.M."/>
            <person name="Ralston E.J."/>
            <person name="Meyer B.J."/>
            <person name="Haag E.S."/>
        </authorList>
    </citation>
    <scope>NUCLEOTIDE SEQUENCE [LARGE SCALE GENOMIC DNA]</scope>
    <source>
        <strain evidence="3">JU1422</strain>
    </source>
</reference>
<evidence type="ECO:0000313" key="3">
    <source>
        <dbReference type="Proteomes" id="UP000230233"/>
    </source>
</evidence>